<evidence type="ECO:0000313" key="2">
    <source>
        <dbReference type="Proteomes" id="UP000199267"/>
    </source>
</evidence>
<evidence type="ECO:0008006" key="3">
    <source>
        <dbReference type="Google" id="ProtNLM"/>
    </source>
</evidence>
<dbReference type="RefSeq" id="WP_244158873.1">
    <property type="nucleotide sequence ID" value="NZ_FOFJ01000028.1"/>
</dbReference>
<dbReference type="EMBL" id="FOFJ01000028">
    <property type="protein sequence ID" value="SER10167.1"/>
    <property type="molecule type" value="Genomic_DNA"/>
</dbReference>
<dbReference type="Proteomes" id="UP000199267">
    <property type="component" value="Unassembled WGS sequence"/>
</dbReference>
<evidence type="ECO:0000313" key="1">
    <source>
        <dbReference type="EMBL" id="SER10167.1"/>
    </source>
</evidence>
<gene>
    <name evidence="1" type="ORF">SAMN04244573_02879</name>
</gene>
<sequence>MPFGFEQYRGLARLLCELKGKAIISLNDHSAIRECFAAYHIEATDTRYAVGGGKGSDAKEVLIFSWDIQGRAGGAVLKFFCRTSNEGRVVYRAKPRQVSRAPTATVSS</sequence>
<dbReference type="InterPro" id="IPR029063">
    <property type="entry name" value="SAM-dependent_MTases_sf"/>
</dbReference>
<dbReference type="Gene3D" id="3.40.50.150">
    <property type="entry name" value="Vaccinia Virus protein VP39"/>
    <property type="match status" value="1"/>
</dbReference>
<protein>
    <recommendedName>
        <fullName evidence="3">DNA adenine methylase</fullName>
    </recommendedName>
</protein>
<accession>A0A1H9LG36</accession>
<dbReference type="AlphaFoldDB" id="A0A1H9LG36"/>
<name>A0A1H9LG36_9GAMM</name>
<reference evidence="1 2" key="1">
    <citation type="submission" date="2016-10" db="EMBL/GenBank/DDBJ databases">
        <authorList>
            <person name="de Groot N.N."/>
        </authorList>
    </citation>
    <scope>NUCLEOTIDE SEQUENCE [LARGE SCALE GENOMIC DNA]</scope>
    <source>
        <strain evidence="1 2">DSM 378</strain>
    </source>
</reference>
<organism evidence="1 2">
    <name type="scientific">Azotobacter beijerinckii</name>
    <dbReference type="NCBI Taxonomy" id="170623"/>
    <lineage>
        <taxon>Bacteria</taxon>
        <taxon>Pseudomonadati</taxon>
        <taxon>Pseudomonadota</taxon>
        <taxon>Gammaproteobacteria</taxon>
        <taxon>Pseudomonadales</taxon>
        <taxon>Pseudomonadaceae</taxon>
        <taxon>Azotobacter</taxon>
    </lineage>
</organism>
<proteinExistence type="predicted"/>